<proteinExistence type="predicted"/>
<evidence type="ECO:0000256" key="1">
    <source>
        <dbReference type="SAM" id="MobiDB-lite"/>
    </source>
</evidence>
<dbReference type="eggNOG" id="ENOG502SBQI">
    <property type="taxonomic scope" value="Eukaryota"/>
</dbReference>
<dbReference type="STRING" id="670483.S7QD31"/>
<dbReference type="AlphaFoldDB" id="S7QD31"/>
<feature type="region of interest" description="Disordered" evidence="1">
    <location>
        <begin position="281"/>
        <end position="335"/>
    </location>
</feature>
<dbReference type="RefSeq" id="XP_007864381.1">
    <property type="nucleotide sequence ID" value="XM_007866190.1"/>
</dbReference>
<dbReference type="Proteomes" id="UP000030669">
    <property type="component" value="Unassembled WGS sequence"/>
</dbReference>
<dbReference type="GeneID" id="19303797"/>
<feature type="region of interest" description="Disordered" evidence="1">
    <location>
        <begin position="405"/>
        <end position="434"/>
    </location>
</feature>
<feature type="region of interest" description="Disordered" evidence="1">
    <location>
        <begin position="240"/>
        <end position="260"/>
    </location>
</feature>
<protein>
    <recommendedName>
        <fullName evidence="2">GLTSCR protein conserved domain-containing protein</fullName>
    </recommendedName>
</protein>
<feature type="region of interest" description="Disordered" evidence="1">
    <location>
        <begin position="33"/>
        <end position="61"/>
    </location>
</feature>
<reference evidence="3 4" key="1">
    <citation type="journal article" date="2012" name="Science">
        <title>The Paleozoic origin of enzymatic lignin decomposition reconstructed from 31 fungal genomes.</title>
        <authorList>
            <person name="Floudas D."/>
            <person name="Binder M."/>
            <person name="Riley R."/>
            <person name="Barry K."/>
            <person name="Blanchette R.A."/>
            <person name="Henrissat B."/>
            <person name="Martinez A.T."/>
            <person name="Otillar R."/>
            <person name="Spatafora J.W."/>
            <person name="Yadav J.S."/>
            <person name="Aerts A."/>
            <person name="Benoit I."/>
            <person name="Boyd A."/>
            <person name="Carlson A."/>
            <person name="Copeland A."/>
            <person name="Coutinho P.M."/>
            <person name="de Vries R.P."/>
            <person name="Ferreira P."/>
            <person name="Findley K."/>
            <person name="Foster B."/>
            <person name="Gaskell J."/>
            <person name="Glotzer D."/>
            <person name="Gorecki P."/>
            <person name="Heitman J."/>
            <person name="Hesse C."/>
            <person name="Hori C."/>
            <person name="Igarashi K."/>
            <person name="Jurgens J.A."/>
            <person name="Kallen N."/>
            <person name="Kersten P."/>
            <person name="Kohler A."/>
            <person name="Kuees U."/>
            <person name="Kumar T.K.A."/>
            <person name="Kuo A."/>
            <person name="LaButti K."/>
            <person name="Larrondo L.F."/>
            <person name="Lindquist E."/>
            <person name="Ling A."/>
            <person name="Lombard V."/>
            <person name="Lucas S."/>
            <person name="Lundell T."/>
            <person name="Martin R."/>
            <person name="McLaughlin D.J."/>
            <person name="Morgenstern I."/>
            <person name="Morin E."/>
            <person name="Murat C."/>
            <person name="Nagy L.G."/>
            <person name="Nolan M."/>
            <person name="Ohm R.A."/>
            <person name="Patyshakuliyeva A."/>
            <person name="Rokas A."/>
            <person name="Ruiz-Duenas F.J."/>
            <person name="Sabat G."/>
            <person name="Salamov A."/>
            <person name="Samejima M."/>
            <person name="Schmutz J."/>
            <person name="Slot J.C."/>
            <person name="St John F."/>
            <person name="Stenlid J."/>
            <person name="Sun H."/>
            <person name="Sun S."/>
            <person name="Syed K."/>
            <person name="Tsang A."/>
            <person name="Wiebenga A."/>
            <person name="Young D."/>
            <person name="Pisabarro A."/>
            <person name="Eastwood D.C."/>
            <person name="Martin F."/>
            <person name="Cullen D."/>
            <person name="Grigoriev I.V."/>
            <person name="Hibbett D.S."/>
        </authorList>
    </citation>
    <scope>NUCLEOTIDE SEQUENCE [LARGE SCALE GENOMIC DNA]</scope>
    <source>
        <strain evidence="3 4">ATCC 11539</strain>
    </source>
</reference>
<dbReference type="OrthoDB" id="2556847at2759"/>
<dbReference type="Pfam" id="PF15249">
    <property type="entry name" value="GLTSCR1"/>
    <property type="match status" value="1"/>
</dbReference>
<keyword evidence="4" id="KW-1185">Reference proteome</keyword>
<gene>
    <name evidence="3" type="ORF">GLOTRDRAFT_137623</name>
</gene>
<sequence>MAESSGSPFAYNTANAHQFKSFKTGAYGPTFSVGKPVSPSALPLTSSTSSSSASSTTWPQQVNHAEHTPAAVANNDSNSSRLRPHLTEEENKIVQETSAKITSSLAGDHLVTLFPDVDNPFVDGDDVVKRLLPYHVYQQPQEDLQYVMKAARWSKGKSKATEVSALREEIAETRFAIQCFKRQKALEERFRRARIKAGKRKAPDDQAYILAQAMLESERNENIQLNAELRSARSELEKIEREKRLQSAPPRPSYYPQPAGSSYVHHYRPYPYSYTPTYTPTQSYTQQYGAPPPGTPVYSPAPTPAPLPAPTPAPTQSTDSSSQNPVPSGPVPVQLPVSSLPELQRIGIIPVPVSSVKPAESPPAAILKHFSGGMVYLDVNVGLLQPAQMSGLAILLNTLMARGTTAQSTSSGGSSVASPPVVAPLTDAGGPSGQ</sequence>
<dbReference type="InterPro" id="IPR015671">
    <property type="entry name" value="GSCR1_dom"/>
</dbReference>
<evidence type="ECO:0000313" key="4">
    <source>
        <dbReference type="Proteomes" id="UP000030669"/>
    </source>
</evidence>
<feature type="compositionally biased region" description="Low complexity" evidence="1">
    <location>
        <begin position="405"/>
        <end position="424"/>
    </location>
</feature>
<name>S7QD31_GLOTA</name>
<evidence type="ECO:0000259" key="2">
    <source>
        <dbReference type="Pfam" id="PF15249"/>
    </source>
</evidence>
<accession>S7QD31</accession>
<evidence type="ECO:0000313" key="3">
    <source>
        <dbReference type="EMBL" id="EPQ57252.1"/>
    </source>
</evidence>
<feature type="domain" description="GLTSCR protein conserved" evidence="2">
    <location>
        <begin position="108"/>
        <end position="225"/>
    </location>
</feature>
<dbReference type="EMBL" id="KB469299">
    <property type="protein sequence ID" value="EPQ57252.1"/>
    <property type="molecule type" value="Genomic_DNA"/>
</dbReference>
<dbReference type="KEGG" id="gtr:GLOTRDRAFT_137623"/>
<feature type="compositionally biased region" description="Low complexity" evidence="1">
    <location>
        <begin position="38"/>
        <end position="57"/>
    </location>
</feature>
<feature type="compositionally biased region" description="Pro residues" evidence="1">
    <location>
        <begin position="290"/>
        <end position="313"/>
    </location>
</feature>
<feature type="compositionally biased region" description="Low complexity" evidence="1">
    <location>
        <begin position="314"/>
        <end position="335"/>
    </location>
</feature>
<dbReference type="OMA" id="ACHERYQ"/>
<organism evidence="3 4">
    <name type="scientific">Gloeophyllum trabeum (strain ATCC 11539 / FP-39264 / Madison 617)</name>
    <name type="common">Brown rot fungus</name>
    <dbReference type="NCBI Taxonomy" id="670483"/>
    <lineage>
        <taxon>Eukaryota</taxon>
        <taxon>Fungi</taxon>
        <taxon>Dikarya</taxon>
        <taxon>Basidiomycota</taxon>
        <taxon>Agaricomycotina</taxon>
        <taxon>Agaricomycetes</taxon>
        <taxon>Gloeophyllales</taxon>
        <taxon>Gloeophyllaceae</taxon>
        <taxon>Gloeophyllum</taxon>
    </lineage>
</organism>
<dbReference type="HOGENOM" id="CLU_038167_0_0_1"/>